<dbReference type="InterPro" id="IPR000014">
    <property type="entry name" value="PAS"/>
</dbReference>
<dbReference type="EMBL" id="RBZW01000069">
    <property type="protein sequence ID" value="THE63244.1"/>
    <property type="molecule type" value="Genomic_DNA"/>
</dbReference>
<dbReference type="Pfam" id="PF13426">
    <property type="entry name" value="PAS_9"/>
    <property type="match status" value="2"/>
</dbReference>
<dbReference type="InterPro" id="IPR013655">
    <property type="entry name" value="PAS_fold_3"/>
</dbReference>
<dbReference type="InterPro" id="IPR001610">
    <property type="entry name" value="PAC"/>
</dbReference>
<dbReference type="RefSeq" id="WP_141466301.1">
    <property type="nucleotide sequence ID" value="NZ_RBZW01000069.1"/>
</dbReference>
<dbReference type="InterPro" id="IPR001789">
    <property type="entry name" value="Sig_transdc_resp-reg_receiver"/>
</dbReference>
<dbReference type="Pfam" id="PF08447">
    <property type="entry name" value="PAS_3"/>
    <property type="match status" value="1"/>
</dbReference>
<comment type="caution">
    <text evidence="8">The sequence shown here is derived from an EMBL/GenBank/DDBJ whole genome shotgun (WGS) entry which is preliminary data.</text>
</comment>
<reference evidence="8 9" key="1">
    <citation type="submission" date="2018-10" db="EMBL/GenBank/DDBJ databases">
        <title>Natronolimnobius sp. XQ-INN 246 isolated from Inner Mongolia Autonomous Region of China.</title>
        <authorList>
            <person name="Xue Q."/>
        </authorList>
    </citation>
    <scope>NUCLEOTIDE SEQUENCE [LARGE SCALE GENOMIC DNA]</scope>
    <source>
        <strain evidence="8 9">XQ-INN 246</strain>
    </source>
</reference>
<dbReference type="SMART" id="SM00086">
    <property type="entry name" value="PAC"/>
    <property type="match status" value="2"/>
</dbReference>
<keyword evidence="2" id="KW-0288">FMN</keyword>
<dbReference type="SUPFAM" id="SSF55785">
    <property type="entry name" value="PYP-like sensor domain (PAS domain)"/>
    <property type="match status" value="3"/>
</dbReference>
<dbReference type="PROSITE" id="PS50113">
    <property type="entry name" value="PAC"/>
    <property type="match status" value="2"/>
</dbReference>
<dbReference type="OrthoDB" id="230688at2157"/>
<proteinExistence type="predicted"/>
<evidence type="ECO:0000256" key="4">
    <source>
        <dbReference type="PROSITE-ProRule" id="PRU00169"/>
    </source>
</evidence>
<dbReference type="Gene3D" id="3.30.450.20">
    <property type="entry name" value="PAS domain"/>
    <property type="match status" value="3"/>
</dbReference>
<dbReference type="PROSITE" id="PS50110">
    <property type="entry name" value="RESPONSE_REGULATORY"/>
    <property type="match status" value="1"/>
</dbReference>
<feature type="domain" description="PAC" evidence="7">
    <location>
        <begin position="325"/>
        <end position="377"/>
    </location>
</feature>
<gene>
    <name evidence="8" type="ORF">D8Y22_19415</name>
</gene>
<comment type="caution">
    <text evidence="4">Lacks conserved residue(s) required for the propagation of feature annotation.</text>
</comment>
<dbReference type="Gene3D" id="3.40.50.2300">
    <property type="match status" value="1"/>
</dbReference>
<evidence type="ECO:0000313" key="8">
    <source>
        <dbReference type="EMBL" id="THE63244.1"/>
    </source>
</evidence>
<dbReference type="PROSITE" id="PS50112">
    <property type="entry name" value="PAS"/>
    <property type="match status" value="3"/>
</dbReference>
<feature type="domain" description="PAC" evidence="7">
    <location>
        <begin position="448"/>
        <end position="502"/>
    </location>
</feature>
<feature type="domain" description="Response regulatory" evidence="5">
    <location>
        <begin position="5"/>
        <end position="123"/>
    </location>
</feature>
<evidence type="ECO:0000259" key="5">
    <source>
        <dbReference type="PROSITE" id="PS50110"/>
    </source>
</evidence>
<accession>A0A4S3TGY5</accession>
<dbReference type="SMART" id="SM00091">
    <property type="entry name" value="PAS"/>
    <property type="match status" value="3"/>
</dbReference>
<organism evidence="8 9">
    <name type="scientific">Salinadaptatus halalkaliphilus</name>
    <dbReference type="NCBI Taxonomy" id="2419781"/>
    <lineage>
        <taxon>Archaea</taxon>
        <taxon>Methanobacteriati</taxon>
        <taxon>Methanobacteriota</taxon>
        <taxon>Stenosarchaea group</taxon>
        <taxon>Halobacteria</taxon>
        <taxon>Halobacteriales</taxon>
        <taxon>Natrialbaceae</taxon>
        <taxon>Salinadaptatus</taxon>
    </lineage>
</organism>
<dbReference type="SUPFAM" id="SSF52172">
    <property type="entry name" value="CheY-like"/>
    <property type="match status" value="1"/>
</dbReference>
<sequence length="623" mass="71212">MTSLHILHVDHRSRFADYLSRSGQDHRDEITITTVRRAAAGLQQLRTRRDEIDCLVSEYDLPDRDGLEFLDMVREEWSELPFILFTDEGSESVASEAISAGATDYVQKTGSLQQYDLLINRIRNCVARFRSRRERERVYQALETATEGIGLLDDDGQYVYLNDAYAELYGYERAQLVGTHWRELYPEAERHRFHDEILPELTRSGSWTGRSRGKRITGETFPEALSLTQLRTGGHVCVVRDVSERLQRERQFETLASNLQGMVYRCENDPAWPMQHVLGNVEDFLGYSTAQLESQDISWREIIHPLDRDDVWNAVQDALDEQTTYEITYRVTDRNGDTKWVIERGRGITSADGTVDHLEGLITDITARKKRERELEWKTKAMDEAPMGIAISDPSRDGNPLVYVNEHFCELTGYREDDALGRNCRFLQGPLTSSEPVQEMRDAIDETTAVETDILNYRADGTPFWNHVQITPIFDTNGELEYFVGFQHDITSRVEHKRRIEVLHRILLHDIRNELNILLGQLPSLAEQSDVDTDTIAAIRDPATNLLHSSDKARQIESVFDSASFEPLEDELSAFIDRALSQIPAAEDAAIRIDLQSDPTVVAPEQVSVAFRELIERSCVGDC</sequence>
<dbReference type="CDD" id="cd00130">
    <property type="entry name" value="PAS"/>
    <property type="match status" value="3"/>
</dbReference>
<dbReference type="InterPro" id="IPR011006">
    <property type="entry name" value="CheY-like_superfamily"/>
</dbReference>
<dbReference type="PANTHER" id="PTHR47429:SF2">
    <property type="entry name" value="PROTEIN TWIN LOV 1"/>
    <property type="match status" value="1"/>
</dbReference>
<dbReference type="PANTHER" id="PTHR47429">
    <property type="entry name" value="PROTEIN TWIN LOV 1"/>
    <property type="match status" value="1"/>
</dbReference>
<keyword evidence="3" id="KW-0157">Chromophore</keyword>
<dbReference type="InterPro" id="IPR035965">
    <property type="entry name" value="PAS-like_dom_sf"/>
</dbReference>
<evidence type="ECO:0000256" key="1">
    <source>
        <dbReference type="ARBA" id="ARBA00022630"/>
    </source>
</evidence>
<feature type="domain" description="PAS" evidence="6">
    <location>
        <begin position="134"/>
        <end position="205"/>
    </location>
</feature>
<evidence type="ECO:0000256" key="3">
    <source>
        <dbReference type="ARBA" id="ARBA00022991"/>
    </source>
</evidence>
<dbReference type="SMART" id="SM00448">
    <property type="entry name" value="REC"/>
    <property type="match status" value="1"/>
</dbReference>
<dbReference type="Pfam" id="PF00072">
    <property type="entry name" value="Response_reg"/>
    <property type="match status" value="1"/>
</dbReference>
<dbReference type="CDD" id="cd00156">
    <property type="entry name" value="REC"/>
    <property type="match status" value="1"/>
</dbReference>
<evidence type="ECO:0000256" key="2">
    <source>
        <dbReference type="ARBA" id="ARBA00022643"/>
    </source>
</evidence>
<evidence type="ECO:0000259" key="7">
    <source>
        <dbReference type="PROSITE" id="PS50113"/>
    </source>
</evidence>
<dbReference type="NCBIfam" id="TIGR00229">
    <property type="entry name" value="sensory_box"/>
    <property type="match status" value="3"/>
</dbReference>
<keyword evidence="1" id="KW-0285">Flavoprotein</keyword>
<dbReference type="InterPro" id="IPR000700">
    <property type="entry name" value="PAS-assoc_C"/>
</dbReference>
<dbReference type="Proteomes" id="UP000318864">
    <property type="component" value="Unassembled WGS sequence"/>
</dbReference>
<name>A0A4S3TGY5_9EURY</name>
<keyword evidence="9" id="KW-1185">Reference proteome</keyword>
<dbReference type="AlphaFoldDB" id="A0A4S3TGY5"/>
<protein>
    <submittedName>
        <fullName evidence="8">PAS domain S-box protein</fullName>
    </submittedName>
</protein>
<evidence type="ECO:0000313" key="9">
    <source>
        <dbReference type="Proteomes" id="UP000318864"/>
    </source>
</evidence>
<dbReference type="GO" id="GO:0000160">
    <property type="term" value="P:phosphorelay signal transduction system"/>
    <property type="evidence" value="ECO:0007669"/>
    <property type="project" value="InterPro"/>
</dbReference>
<evidence type="ECO:0000259" key="6">
    <source>
        <dbReference type="PROSITE" id="PS50112"/>
    </source>
</evidence>
<feature type="domain" description="PAS" evidence="6">
    <location>
        <begin position="397"/>
        <end position="451"/>
    </location>
</feature>
<feature type="domain" description="PAS" evidence="6">
    <location>
        <begin position="248"/>
        <end position="322"/>
    </location>
</feature>